<dbReference type="SUPFAM" id="SSF81296">
    <property type="entry name" value="E set domains"/>
    <property type="match status" value="1"/>
</dbReference>
<dbReference type="InParanoid" id="B0WJP3"/>
<feature type="compositionally biased region" description="Polar residues" evidence="2">
    <location>
        <begin position="122"/>
        <end position="135"/>
    </location>
</feature>
<sequence>MFSPVACVSEWDCAPLEDLADFLYSLLGYKRTISALSPYPPVPALRIRVTVLGHGSRFQFQDECESPIWEVRRWVRKWDAGWRKTELIRTSSAFTSFTSGRNQLVLVMTVSPLDQSKLKAPQSATNRGTSYTSSPEEMPTRLVASTKADGTKPSAHVVRPARVRHVHKQGMQGGLNDAPIKSPLASGKWDDEEQSEWTTSENQPSGKGTGLKHGAWRTTTSNMGGCGPASNNIAQSAKRTPSSSSTAFDRRCRRCRLRRDSLVSEKSEMPTEVQKIVENDQYIGCAKSGLKDDSVILPGRVSEPPNPFDDSDNLESVMCRSFEVAILSVGVENREPQLWNVDPYERRQDHQVEQRRRAATAREPFQKSVKKQKPDSLVHAESEPSVNQDDWLCRTWSGSNLILLKVRVLYQRQLLGTLMTNSVPKATENIRITFNSQVLRIVRERGPTYDIYLYQTYRGRNPDEALSRRRKVDAAPAAGLQRAGAGLDGGTLVQSADAPDERHSTERCLAQSGCRQVRRATLADCRFRTVAVRGKALDERRAEDRLASAPFDRFPPRQEAGQERVNTDCSSNNILRRNRPRRVRISQADNRFSWAPSGSSLHHYSGQRESAAQRPKHDRKWGQHVGSNGSSRLASRSRQEQVAVGSKLKPTEFTVDAGEAPLEVNFKEVFVNTLLQHNMTKNVTPRHLPTTLCPSRDADNGVFSTSLCHYECPNRTVLSCNIFDPRCNEVPTKQMASDNSDIFRIMYTPFGAFRHTINLLYDSVPVPGSPFFLNVKSGCDPSRCRNFGPELDKAWTNNLLPSRWILVLKLVVFHRHSGRFV</sequence>
<evidence type="ECO:0000313" key="3">
    <source>
        <dbReference type="EMBL" id="EDS29370.1"/>
    </source>
</evidence>
<protein>
    <submittedName>
        <fullName evidence="3">Nuclear body associated kinase</fullName>
    </submittedName>
</protein>
<proteinExistence type="predicted"/>
<dbReference type="VEuPathDB" id="VectorBase:CQUJHB009974"/>
<dbReference type="InterPro" id="IPR014756">
    <property type="entry name" value="Ig_E-set"/>
</dbReference>
<dbReference type="eggNOG" id="KOG0518">
    <property type="taxonomic scope" value="Eukaryota"/>
</dbReference>
<keyword evidence="5" id="KW-1185">Reference proteome</keyword>
<feature type="region of interest" description="Disordered" evidence="2">
    <location>
        <begin position="117"/>
        <end position="139"/>
    </location>
</feature>
<reference evidence="3" key="1">
    <citation type="submission" date="2007-03" db="EMBL/GenBank/DDBJ databases">
        <title>Annotation of Culex pipiens quinquefasciatus.</title>
        <authorList>
            <consortium name="The Broad Institute Genome Sequencing Platform"/>
            <person name="Atkinson P.W."/>
            <person name="Hemingway J."/>
            <person name="Christensen B.M."/>
            <person name="Higgs S."/>
            <person name="Kodira C."/>
            <person name="Hannick L."/>
            <person name="Megy K."/>
            <person name="O'Leary S."/>
            <person name="Pearson M."/>
            <person name="Haas B.J."/>
            <person name="Mauceli E."/>
            <person name="Wortman J.R."/>
            <person name="Lee N.H."/>
            <person name="Guigo R."/>
            <person name="Stanke M."/>
            <person name="Alvarado L."/>
            <person name="Amedeo P."/>
            <person name="Antoine C.H."/>
            <person name="Arensburger P."/>
            <person name="Bidwell S.L."/>
            <person name="Crawford M."/>
            <person name="Camaro F."/>
            <person name="Devon K."/>
            <person name="Engels R."/>
            <person name="Hammond M."/>
            <person name="Howarth C."/>
            <person name="Koehrsen M."/>
            <person name="Lawson D."/>
            <person name="Montgomery P."/>
            <person name="Nene V."/>
            <person name="Nusbaum C."/>
            <person name="Puiu D."/>
            <person name="Romero-Severson J."/>
            <person name="Severson D.W."/>
            <person name="Shumway M."/>
            <person name="Sisk P."/>
            <person name="Stolte C."/>
            <person name="Zeng Q."/>
            <person name="Eisenstadt E."/>
            <person name="Fraser-Liggett C."/>
            <person name="Strausberg R."/>
            <person name="Galagan J."/>
            <person name="Birren B."/>
            <person name="Collins F.H."/>
        </authorList>
    </citation>
    <scope>NUCLEOTIDE SEQUENCE [LARGE SCALE GENOMIC DNA]</scope>
    <source>
        <strain evidence="3">JHB</strain>
    </source>
</reference>
<keyword evidence="3" id="KW-0808">Transferase</keyword>
<keyword evidence="3" id="KW-0418">Kinase</keyword>
<dbReference type="GO" id="GO:0016301">
    <property type="term" value="F:kinase activity"/>
    <property type="evidence" value="ECO:0007669"/>
    <property type="project" value="UniProtKB-KW"/>
</dbReference>
<feature type="compositionally biased region" description="Basic and acidic residues" evidence="2">
    <location>
        <begin position="345"/>
        <end position="356"/>
    </location>
</feature>
<name>B0WJP3_CULQU</name>
<feature type="region of interest" description="Disordered" evidence="2">
    <location>
        <begin position="345"/>
        <end position="382"/>
    </location>
</feature>
<feature type="compositionally biased region" description="Polar residues" evidence="2">
    <location>
        <begin position="596"/>
        <end position="610"/>
    </location>
</feature>
<dbReference type="EnsemblMetazoa" id="CPIJ007605-RA">
    <property type="protein sequence ID" value="CPIJ007605-PA"/>
    <property type="gene ID" value="CPIJ007605"/>
</dbReference>
<feature type="compositionally biased region" description="Polar residues" evidence="2">
    <location>
        <begin position="217"/>
        <end position="247"/>
    </location>
</feature>
<feature type="compositionally biased region" description="Polar residues" evidence="2">
    <location>
        <begin position="196"/>
        <end position="206"/>
    </location>
</feature>
<dbReference type="KEGG" id="cqu:CpipJ_CPIJ007605"/>
<dbReference type="Gene3D" id="2.60.40.10">
    <property type="entry name" value="Immunoglobulins"/>
    <property type="match status" value="1"/>
</dbReference>
<feature type="compositionally biased region" description="Polar residues" evidence="2">
    <location>
        <begin position="625"/>
        <end position="636"/>
    </location>
</feature>
<evidence type="ECO:0000313" key="5">
    <source>
        <dbReference type="Proteomes" id="UP000002320"/>
    </source>
</evidence>
<feature type="region of interest" description="Disordered" evidence="2">
    <location>
        <begin position="167"/>
        <end position="250"/>
    </location>
</feature>
<gene>
    <name evidence="4" type="primary">6039296</name>
    <name evidence="3" type="ORF">CpipJ_CPIJ007605</name>
</gene>
<evidence type="ECO:0000256" key="1">
    <source>
        <dbReference type="PROSITE-ProRule" id="PRU00087"/>
    </source>
</evidence>
<dbReference type="InterPro" id="IPR013783">
    <property type="entry name" value="Ig-like_fold"/>
</dbReference>
<feature type="region of interest" description="Disordered" evidence="2">
    <location>
        <begin position="548"/>
        <end position="646"/>
    </location>
</feature>
<dbReference type="VEuPathDB" id="VectorBase:CQUJHB011390"/>
<dbReference type="Proteomes" id="UP000002320">
    <property type="component" value="Unassembled WGS sequence"/>
</dbReference>
<dbReference type="PROSITE" id="PS50194">
    <property type="entry name" value="FILAMIN_REPEAT"/>
    <property type="match status" value="1"/>
</dbReference>
<dbReference type="AlphaFoldDB" id="B0WJP3"/>
<dbReference type="OrthoDB" id="5334309at2759"/>
<evidence type="ECO:0000256" key="2">
    <source>
        <dbReference type="SAM" id="MobiDB-lite"/>
    </source>
</evidence>
<feature type="compositionally biased region" description="Basic and acidic residues" evidence="2">
    <location>
        <begin position="554"/>
        <end position="566"/>
    </location>
</feature>
<evidence type="ECO:0000313" key="4">
    <source>
        <dbReference type="EnsemblMetazoa" id="CPIJ007605-PA"/>
    </source>
</evidence>
<feature type="compositionally biased region" description="Basic and acidic residues" evidence="2">
    <location>
        <begin position="372"/>
        <end position="382"/>
    </location>
</feature>
<dbReference type="EMBL" id="DS231962">
    <property type="protein sequence ID" value="EDS29370.1"/>
    <property type="molecule type" value="Genomic_DNA"/>
</dbReference>
<accession>B0WJP3</accession>
<dbReference type="VEuPathDB" id="VectorBase:CPIJ007605"/>
<reference evidence="4" key="2">
    <citation type="submission" date="2020-05" db="UniProtKB">
        <authorList>
            <consortium name="EnsemblMetazoa"/>
        </authorList>
    </citation>
    <scope>IDENTIFICATION</scope>
    <source>
        <strain evidence="4">JHB</strain>
    </source>
</reference>
<dbReference type="HOGENOM" id="CLU_344616_0_0_1"/>
<organism>
    <name type="scientific">Culex quinquefasciatus</name>
    <name type="common">Southern house mosquito</name>
    <name type="synonym">Culex pungens</name>
    <dbReference type="NCBI Taxonomy" id="7176"/>
    <lineage>
        <taxon>Eukaryota</taxon>
        <taxon>Metazoa</taxon>
        <taxon>Ecdysozoa</taxon>
        <taxon>Arthropoda</taxon>
        <taxon>Hexapoda</taxon>
        <taxon>Insecta</taxon>
        <taxon>Pterygota</taxon>
        <taxon>Neoptera</taxon>
        <taxon>Endopterygota</taxon>
        <taxon>Diptera</taxon>
        <taxon>Nematocera</taxon>
        <taxon>Culicoidea</taxon>
        <taxon>Culicidae</taxon>
        <taxon>Culicinae</taxon>
        <taxon>Culicini</taxon>
        <taxon>Culex</taxon>
        <taxon>Culex</taxon>
    </lineage>
</organism>
<dbReference type="InterPro" id="IPR017868">
    <property type="entry name" value="Filamin/ABP280_repeat-like"/>
</dbReference>
<dbReference type="STRING" id="7176.B0WJP3"/>
<feature type="repeat" description="Filamin" evidence="1">
    <location>
        <begin position="718"/>
        <end position="775"/>
    </location>
</feature>